<reference evidence="1 2" key="1">
    <citation type="submission" date="2022-10" db="EMBL/GenBank/DDBJ databases">
        <title>The complete genomes of actinobacterial strains from the NBC collection.</title>
        <authorList>
            <person name="Joergensen T.S."/>
            <person name="Alvarez Arevalo M."/>
            <person name="Sterndorff E.B."/>
            <person name="Faurdal D."/>
            <person name="Vuksanovic O."/>
            <person name="Mourched A.-S."/>
            <person name="Charusanti P."/>
            <person name="Shaw S."/>
            <person name="Blin K."/>
            <person name="Weber T."/>
        </authorList>
    </citation>
    <scope>NUCLEOTIDE SEQUENCE [LARGE SCALE GENOMIC DNA]</scope>
    <source>
        <strain evidence="1 2">NBC_00123</strain>
    </source>
</reference>
<dbReference type="RefSeq" id="WP_371637373.1">
    <property type="nucleotide sequence ID" value="NZ_CP108062.1"/>
</dbReference>
<gene>
    <name evidence="1" type="ORF">OG814_39260</name>
</gene>
<dbReference type="EMBL" id="CP108188">
    <property type="protein sequence ID" value="WTR74888.1"/>
    <property type="molecule type" value="Genomic_DNA"/>
</dbReference>
<keyword evidence="2" id="KW-1185">Reference proteome</keyword>
<proteinExistence type="predicted"/>
<name>A0ABZ1LRJ3_9ACTN</name>
<dbReference type="Proteomes" id="UP001622594">
    <property type="component" value="Chromosome"/>
</dbReference>
<evidence type="ECO:0000313" key="1">
    <source>
        <dbReference type="EMBL" id="WTR74888.1"/>
    </source>
</evidence>
<evidence type="ECO:0000313" key="2">
    <source>
        <dbReference type="Proteomes" id="UP001622594"/>
    </source>
</evidence>
<sequence>MTIFLAAALCVFLFVLYRLFLGPRRAARWVREHFVATDYDLVPRALLDPRRPGPPPASYRIEEMQAVADAAWKGDWHAAEAYVEAAGKDWDERWSRTELLQQVAGDDDAWLEAWHTARPGNCDAATVRAGLMVHQAWEIRGAEYADKVPRERMARFKAMLPAAITEARKAALLDPENPGPWVVMVTAARGAQYDHDQFQPLWDGLASRAPYHYSGHWQALQYWCAKWFGNDTLMMHFAEQAVRKAPEGSPLAGLYLHALEERAKQYDGPAQPVTRAAKKRLEAVAASLAEVAPDDEHLPALRHLLAHHMLRARMYAPALEQFRLIGPWCGAEPWRKGGDPVVAFELARGTAAKLSGVVPSATTTTTHRIGH</sequence>
<protein>
    <recommendedName>
        <fullName evidence="3">DUF4034 domain-containing protein</fullName>
    </recommendedName>
</protein>
<accession>A0ABZ1LRJ3</accession>
<organism evidence="1 2">
    <name type="scientific">Streptomyces zaomyceticus</name>
    <dbReference type="NCBI Taxonomy" id="68286"/>
    <lineage>
        <taxon>Bacteria</taxon>
        <taxon>Bacillati</taxon>
        <taxon>Actinomycetota</taxon>
        <taxon>Actinomycetes</taxon>
        <taxon>Kitasatosporales</taxon>
        <taxon>Streptomycetaceae</taxon>
        <taxon>Streptomyces</taxon>
    </lineage>
</organism>
<evidence type="ECO:0008006" key="3">
    <source>
        <dbReference type="Google" id="ProtNLM"/>
    </source>
</evidence>